<comment type="pathway">
    <text evidence="7">Metabolic intermediate biosynthesis; chorismate biosynthesis; chorismate from D-erythrose 4-phosphate and phosphoenolpyruvate: step 5/7.</text>
</comment>
<gene>
    <name evidence="7" type="primary">aroK</name>
    <name evidence="8" type="ORF">H9Q19_00880</name>
</gene>
<evidence type="ECO:0000256" key="5">
    <source>
        <dbReference type="ARBA" id="ARBA00022840"/>
    </source>
</evidence>
<dbReference type="InterPro" id="IPR000623">
    <property type="entry name" value="Shikimate_kinase/TSH1"/>
</dbReference>
<name>A0ABX8CEA6_9CHLA</name>
<evidence type="ECO:0000256" key="4">
    <source>
        <dbReference type="ARBA" id="ARBA00022777"/>
    </source>
</evidence>
<evidence type="ECO:0000256" key="2">
    <source>
        <dbReference type="ARBA" id="ARBA00022679"/>
    </source>
</evidence>
<keyword evidence="5 7" id="KW-0067">ATP-binding</keyword>
<reference evidence="8 9" key="1">
    <citation type="submission" date="2020-08" db="EMBL/GenBank/DDBJ databases">
        <title>Isolation and characterization of novel Chlamydia from Siamese crocodiles (Crocodylus siamensis).</title>
        <authorList>
            <person name="Sariya L."/>
        </authorList>
    </citation>
    <scope>NUCLEOTIDE SEQUENCE [LARGE SCALE GENOMIC DNA]</scope>
    <source>
        <strain evidence="8 9">No. 12</strain>
    </source>
</reference>
<dbReference type="EMBL" id="CP060791">
    <property type="protein sequence ID" value="QVE49252.1"/>
    <property type="molecule type" value="Genomic_DNA"/>
</dbReference>
<keyword evidence="6 7" id="KW-0057">Aromatic amino acid biosynthesis</keyword>
<dbReference type="SUPFAM" id="SSF52540">
    <property type="entry name" value="P-loop containing nucleoside triphosphate hydrolases"/>
    <property type="match status" value="1"/>
</dbReference>
<dbReference type="PANTHER" id="PTHR21087:SF16">
    <property type="entry name" value="SHIKIMATE KINASE 1, CHLOROPLASTIC"/>
    <property type="match status" value="1"/>
</dbReference>
<dbReference type="InterPro" id="IPR027417">
    <property type="entry name" value="P-loop_NTPase"/>
</dbReference>
<dbReference type="RefSeq" id="WP_213241322.1">
    <property type="nucleotide sequence ID" value="NZ_CP060791.1"/>
</dbReference>
<evidence type="ECO:0000313" key="9">
    <source>
        <dbReference type="Proteomes" id="UP000680625"/>
    </source>
</evidence>
<feature type="binding site" evidence="7">
    <location>
        <position position="32"/>
    </location>
    <ligand>
        <name>substrate</name>
    </ligand>
</feature>
<proteinExistence type="inferred from homology"/>
<keyword evidence="7" id="KW-0460">Magnesium</keyword>
<feature type="binding site" evidence="7">
    <location>
        <position position="116"/>
    </location>
    <ligand>
        <name>ATP</name>
        <dbReference type="ChEBI" id="CHEBI:30616"/>
    </ligand>
</feature>
<dbReference type="GO" id="GO:0004765">
    <property type="term" value="F:shikimate kinase activity"/>
    <property type="evidence" value="ECO:0007669"/>
    <property type="project" value="UniProtKB-EC"/>
</dbReference>
<comment type="subcellular location">
    <subcellularLocation>
        <location evidence="7">Cytoplasm</location>
    </subcellularLocation>
</comment>
<keyword evidence="7" id="KW-0479">Metal-binding</keyword>
<accession>A0ABX8CEA6</accession>
<dbReference type="EC" id="2.7.1.71" evidence="7"/>
<organism evidence="8 9">
    <name type="scientific">Chlamydia crocodili</name>
    <dbReference type="NCBI Taxonomy" id="2766982"/>
    <lineage>
        <taxon>Bacteria</taxon>
        <taxon>Pseudomonadati</taxon>
        <taxon>Chlamydiota</taxon>
        <taxon>Chlamydiia</taxon>
        <taxon>Chlamydiales</taxon>
        <taxon>Chlamydiaceae</taxon>
        <taxon>Chlamydia/Chlamydophila group</taxon>
        <taxon>Chlamydia</taxon>
    </lineage>
</organism>
<dbReference type="CDD" id="cd00464">
    <property type="entry name" value="SK"/>
    <property type="match status" value="1"/>
</dbReference>
<comment type="caution">
    <text evidence="7">Lacks conserved residue(s) required for the propagation of feature annotation.</text>
</comment>
<keyword evidence="4 7" id="KW-0418">Kinase</keyword>
<comment type="similarity">
    <text evidence="7">Belongs to the shikimate kinase family.</text>
</comment>
<evidence type="ECO:0000256" key="7">
    <source>
        <dbReference type="HAMAP-Rule" id="MF_00109"/>
    </source>
</evidence>
<comment type="subunit">
    <text evidence="7">Monomer.</text>
</comment>
<evidence type="ECO:0000313" key="8">
    <source>
        <dbReference type="EMBL" id="QVE49252.1"/>
    </source>
</evidence>
<evidence type="ECO:0000256" key="3">
    <source>
        <dbReference type="ARBA" id="ARBA00022741"/>
    </source>
</evidence>
<dbReference type="PRINTS" id="PR01100">
    <property type="entry name" value="SHIKIMTKNASE"/>
</dbReference>
<evidence type="ECO:0000256" key="6">
    <source>
        <dbReference type="ARBA" id="ARBA00023141"/>
    </source>
</evidence>
<evidence type="ECO:0000256" key="1">
    <source>
        <dbReference type="ARBA" id="ARBA00022605"/>
    </source>
</evidence>
<feature type="binding site" evidence="7">
    <location>
        <begin position="10"/>
        <end position="15"/>
    </location>
    <ligand>
        <name>ATP</name>
        <dbReference type="ChEBI" id="CHEBI:30616"/>
    </ligand>
</feature>
<dbReference type="NCBIfam" id="NF001866">
    <property type="entry name" value="PRK00625.1"/>
    <property type="match status" value="1"/>
</dbReference>
<keyword evidence="3 7" id="KW-0547">Nucleotide-binding</keyword>
<comment type="function">
    <text evidence="7">Catalyzes the specific phosphorylation of the 3-hydroxyl group of shikimic acid using ATP as a cosubstrate.</text>
</comment>
<protein>
    <recommendedName>
        <fullName evidence="7">Shikimate kinase</fullName>
        <shortName evidence="7">SK</shortName>
        <ecNumber evidence="7">2.7.1.71</ecNumber>
    </recommendedName>
</protein>
<keyword evidence="1 7" id="KW-0028">Amino-acid biosynthesis</keyword>
<keyword evidence="2 7" id="KW-0808">Transferase</keyword>
<dbReference type="Gene3D" id="3.40.50.300">
    <property type="entry name" value="P-loop containing nucleotide triphosphate hydrolases"/>
    <property type="match status" value="1"/>
</dbReference>
<keyword evidence="7" id="KW-0963">Cytoplasm</keyword>
<comment type="catalytic activity">
    <reaction evidence="7">
        <text>shikimate + ATP = 3-phosphoshikimate + ADP + H(+)</text>
        <dbReference type="Rhea" id="RHEA:13121"/>
        <dbReference type="ChEBI" id="CHEBI:15378"/>
        <dbReference type="ChEBI" id="CHEBI:30616"/>
        <dbReference type="ChEBI" id="CHEBI:36208"/>
        <dbReference type="ChEBI" id="CHEBI:145989"/>
        <dbReference type="ChEBI" id="CHEBI:456216"/>
        <dbReference type="EC" id="2.7.1.71"/>
    </reaction>
</comment>
<dbReference type="GeneID" id="301704142"/>
<dbReference type="HAMAP" id="MF_00109">
    <property type="entry name" value="Shikimate_kinase"/>
    <property type="match status" value="1"/>
</dbReference>
<feature type="binding site" evidence="7">
    <location>
        <position position="14"/>
    </location>
    <ligand>
        <name>Mg(2+)</name>
        <dbReference type="ChEBI" id="CHEBI:18420"/>
    </ligand>
</feature>
<dbReference type="Pfam" id="PF01202">
    <property type="entry name" value="SKI"/>
    <property type="match status" value="1"/>
</dbReference>
<feature type="binding site" evidence="7">
    <location>
        <position position="81"/>
    </location>
    <ligand>
        <name>substrate</name>
    </ligand>
</feature>
<dbReference type="PANTHER" id="PTHR21087">
    <property type="entry name" value="SHIKIMATE KINASE"/>
    <property type="match status" value="1"/>
</dbReference>
<comment type="cofactor">
    <cofactor evidence="7">
        <name>Mg(2+)</name>
        <dbReference type="ChEBI" id="CHEBI:18420"/>
    </cofactor>
    <text evidence="7">Binds 1 Mg(2+) ion per subunit.</text>
</comment>
<dbReference type="Proteomes" id="UP000680625">
    <property type="component" value="Chromosome"/>
</dbReference>
<keyword evidence="9" id="KW-1185">Reference proteome</keyword>
<feature type="binding site" evidence="7">
    <location>
        <position position="135"/>
    </location>
    <ligand>
        <name>substrate</name>
    </ligand>
</feature>
<dbReference type="InterPro" id="IPR031322">
    <property type="entry name" value="Shikimate/glucono_kinase"/>
</dbReference>
<sequence>MELFLCGLPTVGKTLLGRAFANYLSISFFDIDDLIVSNYGNELYSSACEIFQAVGEEAFTSLEVEALRSLPLESSVTALGGGTIMHQEACAIIKNRGTLIYLSLPVTEVYKRLLQRGLPERLKRAPNVEEILQQRIDHMQRVANYSFPLDHVDLLDKNSLLSACESLNTLLNQ</sequence>